<dbReference type="Pfam" id="PF00578">
    <property type="entry name" value="AhpC-TSA"/>
    <property type="match status" value="1"/>
</dbReference>
<dbReference type="GO" id="GO:0016715">
    <property type="term" value="F:oxidoreductase activity, acting on paired donors, with incorporation or reduction of molecular oxygen, reduced ascorbate as one donor, and incorporation of one atom of oxygen"/>
    <property type="evidence" value="ECO:0007669"/>
    <property type="project" value="InterPro"/>
</dbReference>
<dbReference type="InterPro" id="IPR000866">
    <property type="entry name" value="AhpC/TSA"/>
</dbReference>
<dbReference type="SUPFAM" id="SSF52833">
    <property type="entry name" value="Thioredoxin-like"/>
    <property type="match status" value="1"/>
</dbReference>
<dbReference type="KEGG" id="llh:I41_07440"/>
<dbReference type="Proteomes" id="UP000317909">
    <property type="component" value="Chromosome"/>
</dbReference>
<dbReference type="InterPro" id="IPR008977">
    <property type="entry name" value="PHM/PNGase_F_dom_sf"/>
</dbReference>
<dbReference type="InterPro" id="IPR014784">
    <property type="entry name" value="Cu2_ascorb_mOase-like_C"/>
</dbReference>
<dbReference type="InterPro" id="IPR047262">
    <property type="entry name" value="PRX-like1"/>
</dbReference>
<dbReference type="RefSeq" id="WP_168206656.1">
    <property type="nucleotide sequence ID" value="NZ_CP036339.1"/>
</dbReference>
<dbReference type="GO" id="GO:0005507">
    <property type="term" value="F:copper ion binding"/>
    <property type="evidence" value="ECO:0007669"/>
    <property type="project" value="InterPro"/>
</dbReference>
<evidence type="ECO:0000256" key="1">
    <source>
        <dbReference type="ARBA" id="ARBA00023157"/>
    </source>
</evidence>
<dbReference type="InterPro" id="IPR036249">
    <property type="entry name" value="Thioredoxin-like_sf"/>
</dbReference>
<dbReference type="PROSITE" id="PS51352">
    <property type="entry name" value="THIOREDOXIN_2"/>
    <property type="match status" value="1"/>
</dbReference>
<reference evidence="4 5" key="1">
    <citation type="submission" date="2019-02" db="EMBL/GenBank/DDBJ databases">
        <title>Deep-cultivation of Planctomycetes and their phenomic and genomic characterization uncovers novel biology.</title>
        <authorList>
            <person name="Wiegand S."/>
            <person name="Jogler M."/>
            <person name="Boedeker C."/>
            <person name="Pinto D."/>
            <person name="Vollmers J."/>
            <person name="Rivas-Marin E."/>
            <person name="Kohn T."/>
            <person name="Peeters S.H."/>
            <person name="Heuer A."/>
            <person name="Rast P."/>
            <person name="Oberbeckmann S."/>
            <person name="Bunk B."/>
            <person name="Jeske O."/>
            <person name="Meyerdierks A."/>
            <person name="Storesund J.E."/>
            <person name="Kallscheuer N."/>
            <person name="Luecker S."/>
            <person name="Lage O.M."/>
            <person name="Pohl T."/>
            <person name="Merkel B.J."/>
            <person name="Hornburger P."/>
            <person name="Mueller R.-W."/>
            <person name="Bruemmer F."/>
            <person name="Labrenz M."/>
            <person name="Spormann A.M."/>
            <person name="Op den Camp H."/>
            <person name="Overmann J."/>
            <person name="Amann R."/>
            <person name="Jetten M.S.M."/>
            <person name="Mascher T."/>
            <person name="Medema M.H."/>
            <person name="Devos D.P."/>
            <person name="Kaster A.-K."/>
            <person name="Ovreas L."/>
            <person name="Rohde M."/>
            <person name="Galperin M.Y."/>
            <person name="Jogler C."/>
        </authorList>
    </citation>
    <scope>NUCLEOTIDE SEQUENCE [LARGE SCALE GENOMIC DNA]</scope>
    <source>
        <strain evidence="4 5">I41</strain>
    </source>
</reference>
<evidence type="ECO:0000256" key="2">
    <source>
        <dbReference type="SAM" id="SignalP"/>
    </source>
</evidence>
<dbReference type="PANTHER" id="PTHR43640">
    <property type="entry name" value="OS07G0260300 PROTEIN"/>
    <property type="match status" value="1"/>
</dbReference>
<dbReference type="EMBL" id="CP036339">
    <property type="protein sequence ID" value="QDT71584.1"/>
    <property type="molecule type" value="Genomic_DNA"/>
</dbReference>
<evidence type="ECO:0000313" key="4">
    <source>
        <dbReference type="EMBL" id="QDT71584.1"/>
    </source>
</evidence>
<gene>
    <name evidence="4" type="primary">resA_2</name>
    <name evidence="4" type="ORF">I41_07440</name>
</gene>
<keyword evidence="1" id="KW-1015">Disulfide bond</keyword>
<keyword evidence="2" id="KW-0732">Signal</keyword>
<dbReference type="Gene3D" id="2.60.120.230">
    <property type="match status" value="1"/>
</dbReference>
<dbReference type="Gene3D" id="3.40.30.10">
    <property type="entry name" value="Glutaredoxin"/>
    <property type="match status" value="1"/>
</dbReference>
<organism evidence="4 5">
    <name type="scientific">Lacipirellula limnantheis</name>
    <dbReference type="NCBI Taxonomy" id="2528024"/>
    <lineage>
        <taxon>Bacteria</taxon>
        <taxon>Pseudomonadati</taxon>
        <taxon>Planctomycetota</taxon>
        <taxon>Planctomycetia</taxon>
        <taxon>Pirellulales</taxon>
        <taxon>Lacipirellulaceae</taxon>
        <taxon>Lacipirellula</taxon>
    </lineage>
</organism>
<dbReference type="InterPro" id="IPR036939">
    <property type="entry name" value="Cu2_ascorb_mOase_N_sf"/>
</dbReference>
<dbReference type="SUPFAM" id="SSF49742">
    <property type="entry name" value="PHM/PNGase F"/>
    <property type="match status" value="2"/>
</dbReference>
<dbReference type="InterPro" id="IPR013766">
    <property type="entry name" value="Thioredoxin_domain"/>
</dbReference>
<feature type="signal peptide" evidence="2">
    <location>
        <begin position="1"/>
        <end position="26"/>
    </location>
</feature>
<dbReference type="GO" id="GO:0016209">
    <property type="term" value="F:antioxidant activity"/>
    <property type="evidence" value="ECO:0007669"/>
    <property type="project" value="InterPro"/>
</dbReference>
<feature type="chain" id="PRO_5021794828" evidence="2">
    <location>
        <begin position="27"/>
        <end position="603"/>
    </location>
</feature>
<dbReference type="Gene3D" id="2.60.120.310">
    <property type="entry name" value="Copper type II, ascorbate-dependent monooxygenase, N-terminal domain"/>
    <property type="match status" value="1"/>
</dbReference>
<proteinExistence type="predicted"/>
<evidence type="ECO:0000259" key="3">
    <source>
        <dbReference type="PROSITE" id="PS51352"/>
    </source>
</evidence>
<keyword evidence="5" id="KW-1185">Reference proteome</keyword>
<evidence type="ECO:0000313" key="5">
    <source>
        <dbReference type="Proteomes" id="UP000317909"/>
    </source>
</evidence>
<accession>A0A517TT88</accession>
<feature type="domain" description="Thioredoxin" evidence="3">
    <location>
        <begin position="13"/>
        <end position="183"/>
    </location>
</feature>
<name>A0A517TT88_9BACT</name>
<sequence length="603" mass="66489" precursor="true">MKFFAPATRSTMLALCLWAIAAHAPAADGTAATPRQINDFTLNDHAGAKRALAEWSDKPVIVAVFLGTECPLAKLYGQKLVEIEKQFADRGVQFIGINSNQQDTLQELAGYGTKFGITFPLLKDPGAKIADQFGATRTPEAFVLDRDRVIRYQGRIDDQYGVGSARNAATNTELVNAIEALLSDKPVAVATTQPVGCLIGRRTPSTSSSDVTYAKDVAPVLQNRCISCHREGQIAPFALTEYEDVVAWADMCLEVIDDGRMPPWSANPAHGEFANDARLASAEKELFRRWVAAGTPEGNRDDLPPARQFVEGWQIPKPDAVYAMPEEFEVPANGTVPYQYFIWDPGFTEDKWVYGAEARPGNPEVVHHLIMFYIPPGQEKPRPEDPLFNAIAAFAPGMPAVIGPEEYALRIPAGSKLAFQVHYTPNGRATTDRSSAAVVFADPRKVTKQVRVAAGLNFKFLIPPFHPNYPIEAEKKFKEDTYLYTMTPHMHYRGKAFRFTAHYPDGSEEILLDVPRYDFNWQIIYLLKEPKLLPAGTVVKLHGHFDNSANNPLNPDPAQFVRWGDQTWDEMMLGSMTVSAANQDLRAAGGPLAGLSDDHAGGE</sequence>
<dbReference type="PANTHER" id="PTHR43640:SF1">
    <property type="entry name" value="THIOREDOXIN-DEPENDENT PEROXIREDOXIN"/>
    <property type="match status" value="1"/>
</dbReference>
<protein>
    <submittedName>
        <fullName evidence="4">Thiol-disulfide oxidoreductase ResA</fullName>
    </submittedName>
</protein>
<dbReference type="AlphaFoldDB" id="A0A517TT88"/>